<feature type="domain" description="PatG C-terminal" evidence="2">
    <location>
        <begin position="223"/>
        <end position="328"/>
    </location>
</feature>
<accession>A0ABW0X7J6</accession>
<comment type="caution">
    <text evidence="3">The sequence shown here is derived from an EMBL/GenBank/DDBJ whole genome shotgun (WGS) entry which is preliminary data.</text>
</comment>
<evidence type="ECO:0000313" key="3">
    <source>
        <dbReference type="EMBL" id="MFC5666532.1"/>
    </source>
</evidence>
<feature type="compositionally biased region" description="Pro residues" evidence="1">
    <location>
        <begin position="36"/>
        <end position="49"/>
    </location>
</feature>
<keyword evidence="4" id="KW-1185">Reference proteome</keyword>
<evidence type="ECO:0000259" key="2">
    <source>
        <dbReference type="Pfam" id="PF18065"/>
    </source>
</evidence>
<dbReference type="Pfam" id="PF18065">
    <property type="entry name" value="PatG_C"/>
    <property type="match status" value="1"/>
</dbReference>
<feature type="compositionally biased region" description="Polar residues" evidence="1">
    <location>
        <begin position="1"/>
        <end position="11"/>
    </location>
</feature>
<name>A0ABW0X7J6_9ACTN</name>
<sequence length="331" mass="35729">MADQSTELTQQPTVPDAPPPQPPPSPVVTPAAAPAAPEPALPPEPPRPLTPAGSAQGEHVCPACAASTGSAGAASPRYVYALGRVEIRFPSLGVEKEYTQVGGRTDAAGLTDRELLRTTLTDPANRYLARQLCWVLTVEGLETYLLHPRDPADLSLLIEAVRPSPGPSDLDVVIGVRGPIAGPDHCNGLTVPVVLFDQIYSFDRNALIDSLPVPDGVDGDRYRVTAEEILHRTLQLSDNAGATDEHRALNYLAVRYPAVYNRAVESYADNKSLTGVEVRPSRLGGGTRTIVDVVFSYTHRGTDVTDKCFVRVDVSERFPFLVSKLQPYYDR</sequence>
<organism evidence="3 4">
    <name type="scientific">Kitasatospora misakiensis</name>
    <dbReference type="NCBI Taxonomy" id="67330"/>
    <lineage>
        <taxon>Bacteria</taxon>
        <taxon>Bacillati</taxon>
        <taxon>Actinomycetota</taxon>
        <taxon>Actinomycetes</taxon>
        <taxon>Kitasatosporales</taxon>
        <taxon>Streptomycetaceae</taxon>
        <taxon>Kitasatospora</taxon>
    </lineage>
</organism>
<reference evidence="4" key="1">
    <citation type="journal article" date="2019" name="Int. J. Syst. Evol. Microbiol.">
        <title>The Global Catalogue of Microorganisms (GCM) 10K type strain sequencing project: providing services to taxonomists for standard genome sequencing and annotation.</title>
        <authorList>
            <consortium name="The Broad Institute Genomics Platform"/>
            <consortium name="The Broad Institute Genome Sequencing Center for Infectious Disease"/>
            <person name="Wu L."/>
            <person name="Ma J."/>
        </authorList>
    </citation>
    <scope>NUCLEOTIDE SEQUENCE [LARGE SCALE GENOMIC DNA]</scope>
    <source>
        <strain evidence="4">CGMCC 4.1437</strain>
    </source>
</reference>
<evidence type="ECO:0000313" key="4">
    <source>
        <dbReference type="Proteomes" id="UP001595975"/>
    </source>
</evidence>
<dbReference type="RefSeq" id="WP_380228217.1">
    <property type="nucleotide sequence ID" value="NZ_JBHSOF010000041.1"/>
</dbReference>
<proteinExistence type="predicted"/>
<dbReference type="Proteomes" id="UP001595975">
    <property type="component" value="Unassembled WGS sequence"/>
</dbReference>
<protein>
    <recommendedName>
        <fullName evidence="2">PatG C-terminal domain-containing protein</fullName>
    </recommendedName>
</protein>
<feature type="region of interest" description="Disordered" evidence="1">
    <location>
        <begin position="1"/>
        <end position="57"/>
    </location>
</feature>
<dbReference type="InterPro" id="IPR040636">
    <property type="entry name" value="PatG_C"/>
</dbReference>
<dbReference type="EMBL" id="JBHSOF010000041">
    <property type="protein sequence ID" value="MFC5666532.1"/>
    <property type="molecule type" value="Genomic_DNA"/>
</dbReference>
<evidence type="ECO:0000256" key="1">
    <source>
        <dbReference type="SAM" id="MobiDB-lite"/>
    </source>
</evidence>
<feature type="compositionally biased region" description="Pro residues" evidence="1">
    <location>
        <begin position="15"/>
        <end position="27"/>
    </location>
</feature>
<gene>
    <name evidence="3" type="ORF">ACFP3U_26635</name>
</gene>